<sequence>MITTIEKQAQEYCGKVPLIVLGSGASAAYGLPGMWALAKHLMDTIDTAILQPEEQKAWEQFCSLLNDGIDLETALHRVQMSSNLTQTVIDVTWRLIQSEDLLVYKRFIEGECVFTLGKLLKHLFRSTRTKLDIITTNYDRLAEYSCEQEGYFNFTGFYPGNYRRMAQLGEINVSRRVDIWKVHGSIDWFQNDQNESIGISNIDQIPTNHSPQIVTPGTQKYQRTHLEPYRTIIQHADNALNSSSAYLCIGYGFNDEHIQPKLLKRCIRDEAPIIVITHTITPATKEYILGGSVSKYLVIERGNTDESSRIYSSSVGEPLEIDRKLWSLDGFLTLIV</sequence>
<dbReference type="EMBL" id="JAVDWR010000014">
    <property type="protein sequence ID" value="MDR7122292.1"/>
    <property type="molecule type" value="Genomic_DNA"/>
</dbReference>
<accession>A0ABU1W2U4</accession>
<dbReference type="InterPro" id="IPR029035">
    <property type="entry name" value="DHS-like_NAD/FAD-binding_dom"/>
</dbReference>
<protein>
    <recommendedName>
        <fullName evidence="3">SIR2-like domain-containing protein</fullName>
    </recommendedName>
</protein>
<dbReference type="Pfam" id="PF13289">
    <property type="entry name" value="SIR2_2"/>
    <property type="match status" value="1"/>
</dbReference>
<evidence type="ECO:0000313" key="2">
    <source>
        <dbReference type="Proteomes" id="UP001257909"/>
    </source>
</evidence>
<dbReference type="RefSeq" id="WP_310280412.1">
    <property type="nucleotide sequence ID" value="NZ_JAVDWR010000014.1"/>
</dbReference>
<reference evidence="1 2" key="1">
    <citation type="submission" date="2023-07" db="EMBL/GenBank/DDBJ databases">
        <title>Sorghum-associated microbial communities from plants grown in Nebraska, USA.</title>
        <authorList>
            <person name="Schachtman D."/>
        </authorList>
    </citation>
    <scope>NUCLEOTIDE SEQUENCE [LARGE SCALE GENOMIC DNA]</scope>
    <source>
        <strain evidence="1 2">4138</strain>
    </source>
</reference>
<dbReference type="Proteomes" id="UP001257909">
    <property type="component" value="Unassembled WGS sequence"/>
</dbReference>
<evidence type="ECO:0008006" key="3">
    <source>
        <dbReference type="Google" id="ProtNLM"/>
    </source>
</evidence>
<dbReference type="SUPFAM" id="SSF52467">
    <property type="entry name" value="DHS-like NAD/FAD-binding domain"/>
    <property type="match status" value="1"/>
</dbReference>
<gene>
    <name evidence="1" type="ORF">J2W69_003251</name>
</gene>
<comment type="caution">
    <text evidence="1">The sequence shown here is derived from an EMBL/GenBank/DDBJ whole genome shotgun (WGS) entry which is preliminary data.</text>
</comment>
<name>A0ABU1W2U4_9GAMM</name>
<proteinExistence type="predicted"/>
<organism evidence="1 2">
    <name type="scientific">Rheinheimera soli</name>
    <dbReference type="NCBI Taxonomy" id="443616"/>
    <lineage>
        <taxon>Bacteria</taxon>
        <taxon>Pseudomonadati</taxon>
        <taxon>Pseudomonadota</taxon>
        <taxon>Gammaproteobacteria</taxon>
        <taxon>Chromatiales</taxon>
        <taxon>Chromatiaceae</taxon>
        <taxon>Rheinheimera</taxon>
    </lineage>
</organism>
<evidence type="ECO:0000313" key="1">
    <source>
        <dbReference type="EMBL" id="MDR7122292.1"/>
    </source>
</evidence>
<keyword evidence="2" id="KW-1185">Reference proteome</keyword>